<evidence type="ECO:0000313" key="6">
    <source>
        <dbReference type="Proteomes" id="UP000321413"/>
    </source>
</evidence>
<dbReference type="PANTHER" id="PTHR48107">
    <property type="entry name" value="NADPH-DEPENDENT ALDEHYDE REDUCTASE-LIKE PROTEIN, CHLOROPLASTIC-RELATED"/>
    <property type="match status" value="1"/>
</dbReference>
<proteinExistence type="inferred from homology"/>
<keyword evidence="2" id="KW-0560">Oxidoreductase</keyword>
<dbReference type="PROSITE" id="PS51318">
    <property type="entry name" value="TAT"/>
    <property type="match status" value="1"/>
</dbReference>
<dbReference type="InterPro" id="IPR002347">
    <property type="entry name" value="SDR_fam"/>
</dbReference>
<organism evidence="5 6">
    <name type="scientific">Massilia arenae</name>
    <dbReference type="NCBI Taxonomy" id="2603288"/>
    <lineage>
        <taxon>Bacteria</taxon>
        <taxon>Pseudomonadati</taxon>
        <taxon>Pseudomonadota</taxon>
        <taxon>Betaproteobacteria</taxon>
        <taxon>Burkholderiales</taxon>
        <taxon>Oxalobacteraceae</taxon>
        <taxon>Telluria group</taxon>
        <taxon>Massilia</taxon>
    </lineage>
</organism>
<dbReference type="PRINTS" id="PR00080">
    <property type="entry name" value="SDRFAMILY"/>
</dbReference>
<dbReference type="InterPro" id="IPR006311">
    <property type="entry name" value="TAT_signal"/>
</dbReference>
<dbReference type="EMBL" id="VPFD01000007">
    <property type="protein sequence ID" value="TXG00459.1"/>
    <property type="molecule type" value="Genomic_DNA"/>
</dbReference>
<dbReference type="Gene3D" id="3.40.50.720">
    <property type="entry name" value="NAD(P)-binding Rossmann-like Domain"/>
    <property type="match status" value="1"/>
</dbReference>
<protein>
    <recommendedName>
        <fullName evidence="3">Uncharacterized oxidoreductase YghA</fullName>
    </recommendedName>
</protein>
<dbReference type="Proteomes" id="UP000321413">
    <property type="component" value="Unassembled WGS sequence"/>
</dbReference>
<keyword evidence="6" id="KW-1185">Reference proteome</keyword>
<feature type="region of interest" description="Disordered" evidence="4">
    <location>
        <begin position="37"/>
        <end position="94"/>
    </location>
</feature>
<dbReference type="AlphaFoldDB" id="A0A5C7G4L1"/>
<dbReference type="PANTHER" id="PTHR48107:SF16">
    <property type="entry name" value="NADPH-DEPENDENT ALDEHYDE REDUCTASE 1, CHLOROPLASTIC"/>
    <property type="match status" value="1"/>
</dbReference>
<dbReference type="GO" id="GO:0016614">
    <property type="term" value="F:oxidoreductase activity, acting on CH-OH group of donors"/>
    <property type="evidence" value="ECO:0007669"/>
    <property type="project" value="UniProtKB-ARBA"/>
</dbReference>
<dbReference type="FunFam" id="3.40.50.720:FF:000097">
    <property type="entry name" value="SDR family oxidoreductase"/>
    <property type="match status" value="1"/>
</dbReference>
<feature type="compositionally biased region" description="Basic and acidic residues" evidence="4">
    <location>
        <begin position="295"/>
        <end position="306"/>
    </location>
</feature>
<sequence length="344" mass="36195">MSSEDQKPEGVTPSRRRFVNTLSTVAAGVAASAAAVPALAQQAAGGNQPAPGAAREAAKRYPRPPFPKQDQPWPALASKMTPRPDHGETTYRGSGRLAGRKALITGGDSGIGRAAAIAYAREGADVAIGYLPAEEPDAREVMQLIRDAGRKAVAIPGDIRDEAFCKKLVETAVRELGGLDILVNNAARQQNNNSILDITSEQFDWTIKTNVYAVFWISKAAIPHMSAGSVIINTSSQTAYDPPEKLLDYAATKAFEVAFTKSLAKQMASKGIRVNAVAPGPVWTPLQLAGGNSPEGREKFGEDTPMKRPGQPAELAAVFVTLASDESSYTTGHVYGVAGGGGQP</sequence>
<evidence type="ECO:0000256" key="2">
    <source>
        <dbReference type="ARBA" id="ARBA00023002"/>
    </source>
</evidence>
<dbReference type="SUPFAM" id="SSF51735">
    <property type="entry name" value="NAD(P)-binding Rossmann-fold domains"/>
    <property type="match status" value="1"/>
</dbReference>
<evidence type="ECO:0000256" key="4">
    <source>
        <dbReference type="SAM" id="MobiDB-lite"/>
    </source>
</evidence>
<accession>A0A5C7G4L1</accession>
<dbReference type="InterPro" id="IPR036291">
    <property type="entry name" value="NAD(P)-bd_dom_sf"/>
</dbReference>
<dbReference type="Pfam" id="PF13561">
    <property type="entry name" value="adh_short_C2"/>
    <property type="match status" value="1"/>
</dbReference>
<evidence type="ECO:0000256" key="3">
    <source>
        <dbReference type="ARBA" id="ARBA00067437"/>
    </source>
</evidence>
<feature type="region of interest" description="Disordered" evidence="4">
    <location>
        <begin position="289"/>
        <end position="308"/>
    </location>
</feature>
<comment type="caution">
    <text evidence="5">The sequence shown here is derived from an EMBL/GenBank/DDBJ whole genome shotgun (WGS) entry which is preliminary data.</text>
</comment>
<comment type="similarity">
    <text evidence="1">Belongs to the short-chain dehydrogenases/reductases (SDR) family.</text>
</comment>
<gene>
    <name evidence="5" type="ORF">FVD38_08855</name>
</gene>
<evidence type="ECO:0000256" key="1">
    <source>
        <dbReference type="ARBA" id="ARBA00006484"/>
    </source>
</evidence>
<evidence type="ECO:0000313" key="5">
    <source>
        <dbReference type="EMBL" id="TXG00459.1"/>
    </source>
</evidence>
<feature type="compositionally biased region" description="Low complexity" evidence="4">
    <location>
        <begin position="37"/>
        <end position="54"/>
    </location>
</feature>
<reference evidence="5 6" key="1">
    <citation type="submission" date="2019-08" db="EMBL/GenBank/DDBJ databases">
        <title>Massilia golmudensis sp. nov., isolated from sand in the Qinghai-Tibetan Plateau.</title>
        <authorList>
            <person name="Zhang B."/>
        </authorList>
    </citation>
    <scope>NUCLEOTIDE SEQUENCE [LARGE SCALE GENOMIC DNA]</scope>
    <source>
        <strain evidence="5 6">GEM5</strain>
    </source>
</reference>
<dbReference type="PRINTS" id="PR00081">
    <property type="entry name" value="GDHRDH"/>
</dbReference>
<dbReference type="RefSeq" id="WP_147934472.1">
    <property type="nucleotide sequence ID" value="NZ_VPFD01000007.1"/>
</dbReference>
<name>A0A5C7G4L1_9BURK</name>